<feature type="transmembrane region" description="Helical" evidence="2">
    <location>
        <begin position="62"/>
        <end position="85"/>
    </location>
</feature>
<feature type="region of interest" description="Disordered" evidence="1">
    <location>
        <begin position="1"/>
        <end position="54"/>
    </location>
</feature>
<reference evidence="3" key="1">
    <citation type="submission" date="2020-05" db="EMBL/GenBank/DDBJ databases">
        <authorList>
            <person name="Chiriac C."/>
            <person name="Salcher M."/>
            <person name="Ghai R."/>
            <person name="Kavagutti S V."/>
        </authorList>
    </citation>
    <scope>NUCLEOTIDE SEQUENCE</scope>
</reference>
<organism evidence="3">
    <name type="scientific">freshwater metagenome</name>
    <dbReference type="NCBI Taxonomy" id="449393"/>
    <lineage>
        <taxon>unclassified sequences</taxon>
        <taxon>metagenomes</taxon>
        <taxon>ecological metagenomes</taxon>
    </lineage>
</organism>
<feature type="transmembrane region" description="Helical" evidence="2">
    <location>
        <begin position="174"/>
        <end position="197"/>
    </location>
</feature>
<sequence length="204" mass="20346">MRSQRPHYGLGMAGDDNAGSPLPPPSPDERTFSPGAAGEPGAAETDAADGMPPAGLPPRPRVLAAVTLMLVGSALSLLGAFLPWWDDGVGFSRTGTDVLFGRSGNGYRQINGPGQVMIGLAAVTAAVGILMLVIGRVLSGAIVAVIAAGVAFFYSLACLGIVQDTRAVVGGGSIAVGVPIAIVGAAATLAGAILATARRRFVAD</sequence>
<proteinExistence type="predicted"/>
<protein>
    <submittedName>
        <fullName evidence="3">Unannotated protein</fullName>
    </submittedName>
</protein>
<keyword evidence="2" id="KW-0472">Membrane</keyword>
<evidence type="ECO:0000313" key="3">
    <source>
        <dbReference type="EMBL" id="CAB4733723.1"/>
    </source>
</evidence>
<feature type="transmembrane region" description="Helical" evidence="2">
    <location>
        <begin position="141"/>
        <end position="162"/>
    </location>
</feature>
<gene>
    <name evidence="3" type="ORF">UFOPK2602_02507</name>
</gene>
<name>A0A6J6SG82_9ZZZZ</name>
<keyword evidence="2" id="KW-0812">Transmembrane</keyword>
<evidence type="ECO:0000256" key="2">
    <source>
        <dbReference type="SAM" id="Phobius"/>
    </source>
</evidence>
<feature type="transmembrane region" description="Helical" evidence="2">
    <location>
        <begin position="116"/>
        <end position="134"/>
    </location>
</feature>
<evidence type="ECO:0000256" key="1">
    <source>
        <dbReference type="SAM" id="MobiDB-lite"/>
    </source>
</evidence>
<dbReference type="EMBL" id="CAEZXX010000282">
    <property type="protein sequence ID" value="CAB4733723.1"/>
    <property type="molecule type" value="Genomic_DNA"/>
</dbReference>
<feature type="compositionally biased region" description="Low complexity" evidence="1">
    <location>
        <begin position="34"/>
        <end position="50"/>
    </location>
</feature>
<accession>A0A6J6SG82</accession>
<keyword evidence="2" id="KW-1133">Transmembrane helix</keyword>
<dbReference type="AlphaFoldDB" id="A0A6J6SG82"/>